<proteinExistence type="predicted"/>
<comment type="caution">
    <text evidence="2">The sequence shown here is derived from an EMBL/GenBank/DDBJ whole genome shotgun (WGS) entry which is preliminary data.</text>
</comment>
<accession>A0ABP8P6K0</accession>
<dbReference type="Pfam" id="PF13829">
    <property type="entry name" value="DUF4191"/>
    <property type="match status" value="1"/>
</dbReference>
<protein>
    <submittedName>
        <fullName evidence="2">DUF4191 domain-containing protein</fullName>
    </submittedName>
</protein>
<name>A0ABP8P6K0_9MICO</name>
<gene>
    <name evidence="2" type="ORF">GCM10023171_13140</name>
</gene>
<evidence type="ECO:0000256" key="1">
    <source>
        <dbReference type="SAM" id="Phobius"/>
    </source>
</evidence>
<keyword evidence="1" id="KW-1133">Transmembrane helix</keyword>
<keyword evidence="3" id="KW-1185">Reference proteome</keyword>
<evidence type="ECO:0000313" key="3">
    <source>
        <dbReference type="Proteomes" id="UP001500731"/>
    </source>
</evidence>
<dbReference type="InterPro" id="IPR025445">
    <property type="entry name" value="DUF4191"/>
</dbReference>
<sequence>MHPPRRFPCCAPSCAHPTGLRVAAGRPSPNRCTIPARRRLCGITAFAHRERLRSGPADPRGLGRLEGMAKSPTATEKQPGFFSQLRSLFIFTREIYPWLPWAQIALLVFGVLVGLIVGYLIPPFQIWSVVLWGITGLLLGLLGAMFLMTRLSTTAMYRKLDGMPGAAGHVLSTALGRNWQGSEIPVGVNPKSQDAVYRAIGRGGIVVVAEGSRGRLTRLVKDEQTKAMRVAQGVPVNVFYVGHGDDDVPIEKLARTVKKLPKAIDNATMAAVIKRMESVSQSVASLPIPKGIDPLRARAPRPR</sequence>
<evidence type="ECO:0000313" key="2">
    <source>
        <dbReference type="EMBL" id="GAA4482703.1"/>
    </source>
</evidence>
<dbReference type="EMBL" id="BAABGP010000008">
    <property type="protein sequence ID" value="GAA4482703.1"/>
    <property type="molecule type" value="Genomic_DNA"/>
</dbReference>
<reference evidence="3" key="1">
    <citation type="journal article" date="2019" name="Int. J. Syst. Evol. Microbiol.">
        <title>The Global Catalogue of Microorganisms (GCM) 10K type strain sequencing project: providing services to taxonomists for standard genome sequencing and annotation.</title>
        <authorList>
            <consortium name="The Broad Institute Genomics Platform"/>
            <consortium name="The Broad Institute Genome Sequencing Center for Infectious Disease"/>
            <person name="Wu L."/>
            <person name="Ma J."/>
        </authorList>
    </citation>
    <scope>NUCLEOTIDE SEQUENCE [LARGE SCALE GENOMIC DNA]</scope>
    <source>
        <strain evidence="3">JCM 17839</strain>
    </source>
</reference>
<feature type="transmembrane region" description="Helical" evidence="1">
    <location>
        <begin position="95"/>
        <end position="120"/>
    </location>
</feature>
<feature type="transmembrane region" description="Helical" evidence="1">
    <location>
        <begin position="126"/>
        <end position="149"/>
    </location>
</feature>
<keyword evidence="1" id="KW-0472">Membrane</keyword>
<dbReference type="Proteomes" id="UP001500731">
    <property type="component" value="Unassembled WGS sequence"/>
</dbReference>
<keyword evidence="1" id="KW-0812">Transmembrane</keyword>
<organism evidence="2 3">
    <name type="scientific">Microbacterium panaciterrae</name>
    <dbReference type="NCBI Taxonomy" id="985759"/>
    <lineage>
        <taxon>Bacteria</taxon>
        <taxon>Bacillati</taxon>
        <taxon>Actinomycetota</taxon>
        <taxon>Actinomycetes</taxon>
        <taxon>Micrococcales</taxon>
        <taxon>Microbacteriaceae</taxon>
        <taxon>Microbacterium</taxon>
    </lineage>
</organism>